<evidence type="ECO:0000313" key="4">
    <source>
        <dbReference type="EMBL" id="SDI52734.1"/>
    </source>
</evidence>
<dbReference type="Pfam" id="PF13800">
    <property type="entry name" value="Sigma_reg_N"/>
    <property type="match status" value="1"/>
</dbReference>
<feature type="domain" description="Sigma factor regulator N-terminal" evidence="3">
    <location>
        <begin position="14"/>
        <end position="101"/>
    </location>
</feature>
<proteinExistence type="predicted"/>
<dbReference type="Pfam" id="PF13791">
    <property type="entry name" value="Sigma_reg_C"/>
    <property type="match status" value="1"/>
</dbReference>
<dbReference type="AlphaFoldDB" id="A0A1G8LAJ1"/>
<sequence length="335" mass="38019">MAPWNEEEDKQLSQVLKRAKRKSTVRSILISLAVVLVTLTAIFFGAAQMVNHRSLETLTSEWMYRMISSPNEYESGYKDTRGFLSGVLETNTYKIIEGVPIPWDQEWTNYNEWWFPFTTGAYGGTSALTVSDHELEQAGYEYGRQYNPYNGQREMLYYIPEVDYNGKIFNDLSLLSEMEPGKLAEMSLSFDQSYSFEEVRDMLPAGVRPVWYWVDTYGERIGFQFESRDDGNGGTSYPLPMSGYGVYGFGNRPDYDKITPEDFVDSVQSGLSRKDRYYEEYKQIIENLKKDKAAPDASDVRILGVVVTGTASGLASLQGQSYIRGAVLGAVADKY</sequence>
<keyword evidence="5" id="KW-1185">Reference proteome</keyword>
<keyword evidence="1" id="KW-0472">Membrane</keyword>
<evidence type="ECO:0000259" key="2">
    <source>
        <dbReference type="Pfam" id="PF13791"/>
    </source>
</evidence>
<evidence type="ECO:0000259" key="3">
    <source>
        <dbReference type="Pfam" id="PF13800"/>
    </source>
</evidence>
<dbReference type="OrthoDB" id="1730160at2"/>
<dbReference type="STRING" id="1174501.SAMN05216192_10688"/>
<dbReference type="InterPro" id="IPR025672">
    <property type="entry name" value="Sigma_reg_C_dom"/>
</dbReference>
<organism evidence="4 5">
    <name type="scientific">Paenibacillus typhae</name>
    <dbReference type="NCBI Taxonomy" id="1174501"/>
    <lineage>
        <taxon>Bacteria</taxon>
        <taxon>Bacillati</taxon>
        <taxon>Bacillota</taxon>
        <taxon>Bacilli</taxon>
        <taxon>Bacillales</taxon>
        <taxon>Paenibacillaceae</taxon>
        <taxon>Paenibacillus</taxon>
    </lineage>
</organism>
<evidence type="ECO:0000313" key="5">
    <source>
        <dbReference type="Proteomes" id="UP000199050"/>
    </source>
</evidence>
<dbReference type="RefSeq" id="WP_090713525.1">
    <property type="nucleotide sequence ID" value="NZ_CBCSKY010000005.1"/>
</dbReference>
<keyword evidence="1" id="KW-1133">Transmembrane helix</keyword>
<protein>
    <submittedName>
        <fullName evidence="4">Sigma factor regulator N-terminal</fullName>
    </submittedName>
</protein>
<feature type="domain" description="Sigma factor regulator C-terminal" evidence="2">
    <location>
        <begin position="175"/>
        <end position="329"/>
    </location>
</feature>
<reference evidence="5" key="1">
    <citation type="submission" date="2016-10" db="EMBL/GenBank/DDBJ databases">
        <authorList>
            <person name="Varghese N."/>
            <person name="Submissions S."/>
        </authorList>
    </citation>
    <scope>NUCLEOTIDE SEQUENCE [LARGE SCALE GENOMIC DNA]</scope>
    <source>
        <strain evidence="5">CGMCC 1.11012</strain>
    </source>
</reference>
<accession>A0A1G8LAJ1</accession>
<evidence type="ECO:0000256" key="1">
    <source>
        <dbReference type="SAM" id="Phobius"/>
    </source>
</evidence>
<dbReference type="InterPro" id="IPR029101">
    <property type="entry name" value="Sigma_reg_N"/>
</dbReference>
<dbReference type="Proteomes" id="UP000199050">
    <property type="component" value="Unassembled WGS sequence"/>
</dbReference>
<keyword evidence="1" id="KW-0812">Transmembrane</keyword>
<dbReference type="EMBL" id="FNDX01000006">
    <property type="protein sequence ID" value="SDI52734.1"/>
    <property type="molecule type" value="Genomic_DNA"/>
</dbReference>
<gene>
    <name evidence="4" type="ORF">SAMN05216192_10688</name>
</gene>
<feature type="transmembrane region" description="Helical" evidence="1">
    <location>
        <begin position="27"/>
        <end position="47"/>
    </location>
</feature>
<name>A0A1G8LAJ1_9BACL</name>